<gene>
    <name evidence="1" type="ORF">ACOLOM_LOCUS8369</name>
</gene>
<proteinExistence type="predicted"/>
<protein>
    <submittedName>
        <fullName evidence="1">2941_t:CDS:1</fullName>
    </submittedName>
</protein>
<comment type="caution">
    <text evidence="1">The sequence shown here is derived from an EMBL/GenBank/DDBJ whole genome shotgun (WGS) entry which is preliminary data.</text>
</comment>
<feature type="non-terminal residue" evidence="1">
    <location>
        <position position="1"/>
    </location>
</feature>
<reference evidence="1" key="1">
    <citation type="submission" date="2021-06" db="EMBL/GenBank/DDBJ databases">
        <authorList>
            <person name="Kallberg Y."/>
            <person name="Tangrot J."/>
            <person name="Rosling A."/>
        </authorList>
    </citation>
    <scope>NUCLEOTIDE SEQUENCE</scope>
    <source>
        <strain evidence="1">CL356</strain>
    </source>
</reference>
<keyword evidence="2" id="KW-1185">Reference proteome</keyword>
<dbReference type="Proteomes" id="UP000789525">
    <property type="component" value="Unassembled WGS sequence"/>
</dbReference>
<dbReference type="EMBL" id="CAJVPT010021424">
    <property type="protein sequence ID" value="CAG8654973.1"/>
    <property type="molecule type" value="Genomic_DNA"/>
</dbReference>
<evidence type="ECO:0000313" key="1">
    <source>
        <dbReference type="EMBL" id="CAG8654973.1"/>
    </source>
</evidence>
<evidence type="ECO:0000313" key="2">
    <source>
        <dbReference type="Proteomes" id="UP000789525"/>
    </source>
</evidence>
<organism evidence="1 2">
    <name type="scientific">Acaulospora colombiana</name>
    <dbReference type="NCBI Taxonomy" id="27376"/>
    <lineage>
        <taxon>Eukaryota</taxon>
        <taxon>Fungi</taxon>
        <taxon>Fungi incertae sedis</taxon>
        <taxon>Mucoromycota</taxon>
        <taxon>Glomeromycotina</taxon>
        <taxon>Glomeromycetes</taxon>
        <taxon>Diversisporales</taxon>
        <taxon>Acaulosporaceae</taxon>
        <taxon>Acaulospora</taxon>
    </lineage>
</organism>
<name>A0ACA9NFW8_9GLOM</name>
<sequence>DTVPAGSNDSEFASSLPNLYILTIRPGKSQAQARAISWTLPLPCSDTAQGGFTIRLSRISFI</sequence>
<accession>A0ACA9NFW8</accession>